<dbReference type="RefSeq" id="WP_285856739.1">
    <property type="nucleotide sequence ID" value="NZ_CP155465.1"/>
</dbReference>
<proteinExistence type="predicted"/>
<keyword evidence="2" id="KW-1185">Reference proteome</keyword>
<evidence type="ECO:0000313" key="2">
    <source>
        <dbReference type="Proteomes" id="UP001459714"/>
    </source>
</evidence>
<sequence>MGEGMVHVHSIRSEKHDISFPVLVLTVFLKPNSDLNPLVIAN</sequence>
<reference evidence="1 2" key="1">
    <citation type="submission" date="2024-03" db="EMBL/GenBank/DDBJ databases">
        <title>Bacilli Hybrid Assemblies.</title>
        <authorList>
            <person name="Kovac J."/>
        </authorList>
    </citation>
    <scope>NUCLEOTIDE SEQUENCE [LARGE SCALE GENOMIC DNA]</scope>
    <source>
        <strain evidence="1 2">FSL M8-0022</strain>
    </source>
</reference>
<evidence type="ECO:0000313" key="1">
    <source>
        <dbReference type="EMBL" id="MEL3958880.1"/>
    </source>
</evidence>
<gene>
    <name evidence="1" type="ORF">NST17_17115</name>
</gene>
<protein>
    <submittedName>
        <fullName evidence="1">Uncharacterized protein</fullName>
    </submittedName>
</protein>
<name>A0ABU9K295_9BACI</name>
<comment type="caution">
    <text evidence="1">The sequence shown here is derived from an EMBL/GenBank/DDBJ whole genome shotgun (WGS) entry which is preliminary data.</text>
</comment>
<dbReference type="EMBL" id="JBBYAK010000001">
    <property type="protein sequence ID" value="MEL3958880.1"/>
    <property type="molecule type" value="Genomic_DNA"/>
</dbReference>
<dbReference type="Proteomes" id="UP001459714">
    <property type="component" value="Unassembled WGS sequence"/>
</dbReference>
<organism evidence="1 2">
    <name type="scientific">Caldifermentibacillus hisashii</name>
    <dbReference type="NCBI Taxonomy" id="996558"/>
    <lineage>
        <taxon>Bacteria</taxon>
        <taxon>Bacillati</taxon>
        <taxon>Bacillota</taxon>
        <taxon>Bacilli</taxon>
        <taxon>Bacillales</taxon>
        <taxon>Bacillaceae</taxon>
        <taxon>Caldifermentibacillus</taxon>
    </lineage>
</organism>
<accession>A0ABU9K295</accession>